<evidence type="ECO:0008006" key="6">
    <source>
        <dbReference type="Google" id="ProtNLM"/>
    </source>
</evidence>
<evidence type="ECO:0000256" key="1">
    <source>
        <dbReference type="ARBA" id="ARBA00009995"/>
    </source>
</evidence>
<sequence length="128" mass="14381">MILDFVDQLTPSQIYQPSCSLPRVDLFITHGGTNSFIESLAAGKPLIVIPQFGDQLDNAQRIADLNLGVRINLHEFSDEMLLKAIEDVLNDKEIHSNVARVKMLELKKSDLKDKVISLIEQLARNKVL</sequence>
<dbReference type="Gene3D" id="3.40.50.2000">
    <property type="entry name" value="Glycogen Phosphorylase B"/>
    <property type="match status" value="1"/>
</dbReference>
<dbReference type="PANTHER" id="PTHR48043">
    <property type="entry name" value="EG:EG0003.4 PROTEIN-RELATED"/>
    <property type="match status" value="1"/>
</dbReference>
<dbReference type="PANTHER" id="PTHR48043:SF145">
    <property type="entry name" value="FI06409P-RELATED"/>
    <property type="match status" value="1"/>
</dbReference>
<evidence type="ECO:0000256" key="3">
    <source>
        <dbReference type="ARBA" id="ARBA00022679"/>
    </source>
</evidence>
<keyword evidence="2" id="KW-0328">Glycosyltransferase</keyword>
<organism evidence="4 5">
    <name type="scientific">Tetranychus urticae</name>
    <name type="common">Two-spotted spider mite</name>
    <dbReference type="NCBI Taxonomy" id="32264"/>
    <lineage>
        <taxon>Eukaryota</taxon>
        <taxon>Metazoa</taxon>
        <taxon>Ecdysozoa</taxon>
        <taxon>Arthropoda</taxon>
        <taxon>Chelicerata</taxon>
        <taxon>Arachnida</taxon>
        <taxon>Acari</taxon>
        <taxon>Acariformes</taxon>
        <taxon>Trombidiformes</taxon>
        <taxon>Prostigmata</taxon>
        <taxon>Eleutherengona</taxon>
        <taxon>Raphignathae</taxon>
        <taxon>Tetranychoidea</taxon>
        <taxon>Tetranychidae</taxon>
        <taxon>Tetranychus</taxon>
    </lineage>
</organism>
<dbReference type="EMBL" id="CAEY01000872">
    <property type="status" value="NOT_ANNOTATED_CDS"/>
    <property type="molecule type" value="Genomic_DNA"/>
</dbReference>
<dbReference type="GO" id="GO:0008194">
    <property type="term" value="F:UDP-glycosyltransferase activity"/>
    <property type="evidence" value="ECO:0007669"/>
    <property type="project" value="InterPro"/>
</dbReference>
<protein>
    <recommendedName>
        <fullName evidence="6">Glucuronosyltransferase</fullName>
    </recommendedName>
</protein>
<keyword evidence="5" id="KW-1185">Reference proteome</keyword>
<comment type="similarity">
    <text evidence="1">Belongs to the UDP-glycosyltransferase family.</text>
</comment>
<dbReference type="InterPro" id="IPR050271">
    <property type="entry name" value="UDP-glycosyltransferase"/>
</dbReference>
<proteinExistence type="inferred from homology"/>
<name>T1L0V1_TETUR</name>
<dbReference type="AlphaFoldDB" id="T1L0V1"/>
<dbReference type="HOGENOM" id="CLU_1962380_0_0_1"/>
<dbReference type="SUPFAM" id="SSF53756">
    <property type="entry name" value="UDP-Glycosyltransferase/glycogen phosphorylase"/>
    <property type="match status" value="1"/>
</dbReference>
<dbReference type="Pfam" id="PF00201">
    <property type="entry name" value="UDPGT"/>
    <property type="match status" value="1"/>
</dbReference>
<evidence type="ECO:0000313" key="4">
    <source>
        <dbReference type="EnsemblMetazoa" id="tetur30g02050.1"/>
    </source>
</evidence>
<dbReference type="EnsemblMetazoa" id="tetur30g02050.1">
    <property type="protein sequence ID" value="tetur30g02050.1"/>
    <property type="gene ID" value="tetur30g02050"/>
</dbReference>
<dbReference type="eggNOG" id="KOG1192">
    <property type="taxonomic scope" value="Eukaryota"/>
</dbReference>
<dbReference type="InterPro" id="IPR002213">
    <property type="entry name" value="UDP_glucos_trans"/>
</dbReference>
<keyword evidence="3" id="KW-0808">Transferase</keyword>
<reference evidence="4" key="2">
    <citation type="submission" date="2015-06" db="UniProtKB">
        <authorList>
            <consortium name="EnsemblMetazoa"/>
        </authorList>
    </citation>
    <scope>IDENTIFICATION</scope>
</reference>
<reference evidence="5" key="1">
    <citation type="submission" date="2011-08" db="EMBL/GenBank/DDBJ databases">
        <authorList>
            <person name="Rombauts S."/>
        </authorList>
    </citation>
    <scope>NUCLEOTIDE SEQUENCE</scope>
    <source>
        <strain evidence="5">London</strain>
    </source>
</reference>
<dbReference type="Proteomes" id="UP000015104">
    <property type="component" value="Unassembled WGS sequence"/>
</dbReference>
<evidence type="ECO:0000313" key="5">
    <source>
        <dbReference type="Proteomes" id="UP000015104"/>
    </source>
</evidence>
<accession>T1L0V1</accession>
<evidence type="ECO:0000256" key="2">
    <source>
        <dbReference type="ARBA" id="ARBA00022676"/>
    </source>
</evidence>